<evidence type="ECO:0000256" key="4">
    <source>
        <dbReference type="ARBA" id="ARBA00023242"/>
    </source>
</evidence>
<dbReference type="Gene3D" id="4.10.240.10">
    <property type="entry name" value="Zn(2)-C6 fungal-type DNA-binding domain"/>
    <property type="match status" value="1"/>
</dbReference>
<sequence length="515" mass="57359">MSANLYFAYSIKKEYSSPVTPNGDAADEARKERKKFIRACDACSIRKTKCDESRPCRNCYNNGLECTELRERKKMGPKKLRKRTLDTINALGKTRRLAPDLTPVADVLSTTPFCETVARALVPLTVPSLSLCLPEILNYLKNSNSHNANNLEGMAKDVAMASWALLLLAALSAKGNPPPKNTITELAEYVTQAHADFSSQSFLSLKETTTSATHYYMSLAELHMYGYFAFKSHAFCIRQLLHLRGAITHYQLISASSDSDITGLSELRLTLYTAERSACLFAIDEVFRGNCLIFSGPSSSFYADFPVKTLILDCCHDIFNVLEASGVFMRSSSLPSIFVWRYSAFETRTGIYGSIKVKAHEIVSAKLNNTMTASERSFVQVLLKFVLFRVLLLYAGEYSQDTVSNELLELITQTTAALAIGKDDPFFKIHIRVFSLIPQMLDLLRSYFESVGNNAPAEAHGRLKEYTHALLALCEHTPFGAMAEMDEILCHWFTKEANDLWTALSSESPGMSLGS</sequence>
<dbReference type="VEuPathDB" id="FungiDB:B9J08_001004"/>
<dbReference type="EMBL" id="PEKT02000002">
    <property type="protein sequence ID" value="PIS58504.1"/>
    <property type="molecule type" value="Genomic_DNA"/>
</dbReference>
<evidence type="ECO:0000313" key="7">
    <source>
        <dbReference type="EMBL" id="PIS58504.1"/>
    </source>
</evidence>
<evidence type="ECO:0000313" key="8">
    <source>
        <dbReference type="Proteomes" id="UP000230249"/>
    </source>
</evidence>
<proteinExistence type="predicted"/>
<dbReference type="InterPro" id="IPR001138">
    <property type="entry name" value="Zn2Cys6_DnaBD"/>
</dbReference>
<protein>
    <recommendedName>
        <fullName evidence="5">Zn(2)-C6 fungal-type domain-containing protein</fullName>
    </recommendedName>
</protein>
<evidence type="ECO:0000256" key="2">
    <source>
        <dbReference type="ARBA" id="ARBA00022723"/>
    </source>
</evidence>
<keyword evidence="3" id="KW-0238">DNA-binding</keyword>
<reference evidence="7 8" key="1">
    <citation type="journal article" date="2017" name="Clin. Infect. Dis.">
        <title>Simultaneous emergence of multidrug-resistant Candida auris on 3 continents confirmed by whole-genome sequencing and epidemiological analyses.</title>
        <authorList>
            <person name="Lockhart S.R."/>
            <person name="Etienne K.A."/>
            <person name="Vallabhaneni S."/>
            <person name="Farooqi J."/>
            <person name="Chowdhary A."/>
            <person name="Govender N.P."/>
            <person name="Colombo A.L."/>
            <person name="Calvo B."/>
            <person name="Cuomo C.A."/>
            <person name="Desjardins C.A."/>
            <person name="Berkow E.L."/>
            <person name="Castanheira M."/>
            <person name="Magobo R.E."/>
            <person name="Jabeen K."/>
            <person name="Asghar R.J."/>
            <person name="Meis J.F."/>
            <person name="Jackson B."/>
            <person name="Chiller T."/>
            <person name="Litvintseva A.P."/>
        </authorList>
    </citation>
    <scope>NUCLEOTIDE SEQUENCE [LARGE SCALE GENOMIC DNA]</scope>
    <source>
        <strain evidence="7 8">B8441</strain>
    </source>
</reference>
<reference evidence="6 8" key="3">
    <citation type="journal article" date="2018" name="Nat. Commun.">
        <title>Genomic insights into multidrug-resistance, mating and virulence in Candida auris and related emerging species.</title>
        <authorList>
            <person name="Munoz J.F."/>
            <person name="Gade L."/>
            <person name="Chow N.A."/>
            <person name="Loparev V.N."/>
            <person name="Juieng P."/>
            <person name="Berkow E.L."/>
            <person name="Farrer R.A."/>
            <person name="Litvintseva A.P."/>
            <person name="Cuomo C.A."/>
        </authorList>
    </citation>
    <scope>GENOME REANNOTATION</scope>
    <source>
        <strain evidence="6 8">B8441</strain>
    </source>
</reference>
<dbReference type="PROSITE" id="PS50048">
    <property type="entry name" value="ZN2_CY6_FUNGAL_2"/>
    <property type="match status" value="1"/>
</dbReference>
<dbReference type="Pfam" id="PF00172">
    <property type="entry name" value="Zn_clus"/>
    <property type="match status" value="1"/>
</dbReference>
<evidence type="ECO:0000256" key="3">
    <source>
        <dbReference type="ARBA" id="ARBA00023125"/>
    </source>
</evidence>
<evidence type="ECO:0000256" key="1">
    <source>
        <dbReference type="ARBA" id="ARBA00004123"/>
    </source>
</evidence>
<dbReference type="InterPro" id="IPR050987">
    <property type="entry name" value="AtrR-like"/>
</dbReference>
<dbReference type="VEuPathDB" id="FungiDB:CJI97_001024"/>
<evidence type="ECO:0000259" key="5">
    <source>
        <dbReference type="PROSITE" id="PS50048"/>
    </source>
</evidence>
<accession>A0A5Q7YD92</accession>
<reference evidence="7" key="2">
    <citation type="submission" date="2017-11" db="EMBL/GenBank/DDBJ databases">
        <title>Candida auris genome assembly and annotation.</title>
        <authorList>
            <person name="Munoz J.F."/>
            <person name="Gade L.G."/>
            <person name="Chow N.A."/>
            <person name="Litvintseva A.P."/>
            <person name="Loparev V.N."/>
            <person name="Cuomo C.A."/>
        </authorList>
    </citation>
    <scope>NUCLEOTIDE SEQUENCE</scope>
    <source>
        <strain evidence="7">B8441</strain>
    </source>
</reference>
<keyword evidence="4" id="KW-0539">Nucleus</keyword>
<dbReference type="VEuPathDB" id="FungiDB:CJJ07_001518"/>
<reference evidence="6" key="4">
    <citation type="submission" date="2024-03" db="EMBL/GenBank/DDBJ databases">
        <title>Improved genome assembly of Candida auris strain B8441 and annotation of B11205.</title>
        <authorList>
            <person name="Cauldron N.C."/>
            <person name="Shea T."/>
            <person name="Cuomo C.A."/>
        </authorList>
    </citation>
    <scope>NUCLEOTIDE SEQUENCE</scope>
    <source>
        <strain evidence="6">B8441</strain>
    </source>
</reference>
<keyword evidence="2" id="KW-0479">Metal-binding</keyword>
<dbReference type="PANTHER" id="PTHR46910">
    <property type="entry name" value="TRANSCRIPTION FACTOR PDR1"/>
    <property type="match status" value="1"/>
</dbReference>
<dbReference type="Proteomes" id="UP000230249">
    <property type="component" value="Unassembled WGS sequence"/>
</dbReference>
<keyword evidence="8" id="KW-1185">Reference proteome</keyword>
<feature type="domain" description="Zn(2)-C6 fungal-type" evidence="5">
    <location>
        <begin position="39"/>
        <end position="68"/>
    </location>
</feature>
<gene>
    <name evidence="7" type="ORF">B9J08_001004</name>
    <name evidence="6" type="ORF">B9J08_02962</name>
</gene>
<dbReference type="PANTHER" id="PTHR46910:SF3">
    <property type="entry name" value="HALOTOLERANCE PROTEIN 9-RELATED"/>
    <property type="match status" value="1"/>
</dbReference>
<accession>A0A2H1A501</accession>
<comment type="subcellular location">
    <subcellularLocation>
        <location evidence="1">Nucleus</location>
    </subcellularLocation>
</comment>
<dbReference type="GO" id="GO:0000981">
    <property type="term" value="F:DNA-binding transcription factor activity, RNA polymerase II-specific"/>
    <property type="evidence" value="ECO:0007669"/>
    <property type="project" value="InterPro"/>
</dbReference>
<dbReference type="GO" id="GO:0005634">
    <property type="term" value="C:nucleus"/>
    <property type="evidence" value="ECO:0007669"/>
    <property type="project" value="UniProtKB-SubCell"/>
</dbReference>
<dbReference type="AlphaFoldDB" id="A0A2H1A501"/>
<dbReference type="InterPro" id="IPR036864">
    <property type="entry name" value="Zn2-C6_fun-type_DNA-bd_sf"/>
</dbReference>
<dbReference type="VEuPathDB" id="FungiDB:CJI96_0001391"/>
<dbReference type="GO" id="GO:0008270">
    <property type="term" value="F:zinc ion binding"/>
    <property type="evidence" value="ECO:0007669"/>
    <property type="project" value="InterPro"/>
</dbReference>
<dbReference type="VEuPathDB" id="FungiDB:CJJ09_002967"/>
<name>A0A2H1A501_CANAR</name>
<dbReference type="SUPFAM" id="SSF57701">
    <property type="entry name" value="Zn2/Cys6 DNA-binding domain"/>
    <property type="match status" value="1"/>
</dbReference>
<dbReference type="STRING" id="498019.A0A2H1A501"/>
<dbReference type="VEuPathDB" id="FungiDB:QG37_03026"/>
<comment type="caution">
    <text evidence="7">The sequence shown here is derived from an EMBL/GenBank/DDBJ whole genome shotgun (WGS) entry which is preliminary data.</text>
</comment>
<dbReference type="SMART" id="SM00066">
    <property type="entry name" value="GAL4"/>
    <property type="match status" value="1"/>
</dbReference>
<dbReference type="CDD" id="cd00067">
    <property type="entry name" value="GAL4"/>
    <property type="match status" value="1"/>
</dbReference>
<dbReference type="EMBL" id="PEKT03000002">
    <property type="protein sequence ID" value="KAK8441638.1"/>
    <property type="molecule type" value="Genomic_DNA"/>
</dbReference>
<organism evidence="7">
    <name type="scientific">Candidozyma auris</name>
    <name type="common">Yeast</name>
    <name type="synonym">Candida auris</name>
    <dbReference type="NCBI Taxonomy" id="498019"/>
    <lineage>
        <taxon>Eukaryota</taxon>
        <taxon>Fungi</taxon>
        <taxon>Dikarya</taxon>
        <taxon>Ascomycota</taxon>
        <taxon>Saccharomycotina</taxon>
        <taxon>Pichiomycetes</taxon>
        <taxon>Metschnikowiaceae</taxon>
        <taxon>Candidozyma</taxon>
    </lineage>
</organism>
<evidence type="ECO:0000313" key="6">
    <source>
        <dbReference type="EMBL" id="KAK8441638.1"/>
    </source>
</evidence>
<dbReference type="PROSITE" id="PS00463">
    <property type="entry name" value="ZN2_CY6_FUNGAL_1"/>
    <property type="match status" value="1"/>
</dbReference>
<dbReference type="GO" id="GO:0003677">
    <property type="term" value="F:DNA binding"/>
    <property type="evidence" value="ECO:0007669"/>
    <property type="project" value="UniProtKB-KW"/>
</dbReference>